<dbReference type="InterPro" id="IPR008593">
    <property type="entry name" value="Dam_MeTrfase"/>
</dbReference>
<accession>A0A1X6PHK2</accession>
<dbReference type="GO" id="GO:0006310">
    <property type="term" value="P:DNA recombination"/>
    <property type="evidence" value="ECO:0007669"/>
    <property type="project" value="UniProtKB-KW"/>
</dbReference>
<dbReference type="EMBL" id="KV918779">
    <property type="protein sequence ID" value="OSX80216.1"/>
    <property type="molecule type" value="Genomic_DNA"/>
</dbReference>
<dbReference type="GO" id="GO:0009307">
    <property type="term" value="P:DNA restriction-modification system"/>
    <property type="evidence" value="ECO:0007669"/>
    <property type="project" value="InterPro"/>
</dbReference>
<gene>
    <name evidence="3" type="ORF">BU14_0057s0037</name>
</gene>
<dbReference type="Proteomes" id="UP000218209">
    <property type="component" value="Unassembled WGS sequence"/>
</dbReference>
<protein>
    <recommendedName>
        <fullName evidence="5">Core-binding (CB) domain-containing protein</fullName>
    </recommendedName>
</protein>
<evidence type="ECO:0000256" key="2">
    <source>
        <dbReference type="ARBA" id="ARBA00023172"/>
    </source>
</evidence>
<evidence type="ECO:0000313" key="3">
    <source>
        <dbReference type="EMBL" id="OSX80216.1"/>
    </source>
</evidence>
<dbReference type="OrthoDB" id="6128509at2759"/>
<dbReference type="Pfam" id="PF05869">
    <property type="entry name" value="Dam"/>
    <property type="match status" value="1"/>
</dbReference>
<organism evidence="3 4">
    <name type="scientific">Porphyra umbilicalis</name>
    <name type="common">Purple laver</name>
    <name type="synonym">Red alga</name>
    <dbReference type="NCBI Taxonomy" id="2786"/>
    <lineage>
        <taxon>Eukaryota</taxon>
        <taxon>Rhodophyta</taxon>
        <taxon>Bangiophyceae</taxon>
        <taxon>Bangiales</taxon>
        <taxon>Bangiaceae</taxon>
        <taxon>Porphyra</taxon>
    </lineage>
</organism>
<keyword evidence="4" id="KW-1185">Reference proteome</keyword>
<keyword evidence="1" id="KW-0238">DNA-binding</keyword>
<proteinExistence type="predicted"/>
<dbReference type="PANTHER" id="PTHR33050:SF7">
    <property type="entry name" value="RIBONUCLEASE H"/>
    <property type="match status" value="1"/>
</dbReference>
<evidence type="ECO:0008006" key="5">
    <source>
        <dbReference type="Google" id="ProtNLM"/>
    </source>
</evidence>
<keyword evidence="2" id="KW-0233">DNA recombination</keyword>
<evidence type="ECO:0000256" key="1">
    <source>
        <dbReference type="ARBA" id="ARBA00023125"/>
    </source>
</evidence>
<dbReference type="SUPFAM" id="SSF47823">
    <property type="entry name" value="lambda integrase-like, N-terminal domain"/>
    <property type="match status" value="1"/>
</dbReference>
<reference evidence="3 4" key="1">
    <citation type="submission" date="2017-03" db="EMBL/GenBank/DDBJ databases">
        <title>WGS assembly of Porphyra umbilicalis.</title>
        <authorList>
            <person name="Brawley S.H."/>
            <person name="Blouin N.A."/>
            <person name="Ficko-Blean E."/>
            <person name="Wheeler G.L."/>
            <person name="Lohr M."/>
            <person name="Goodson H.V."/>
            <person name="Jenkins J.W."/>
            <person name="Blaby-Haas C.E."/>
            <person name="Helliwell K.E."/>
            <person name="Chan C."/>
            <person name="Marriage T."/>
            <person name="Bhattacharya D."/>
            <person name="Klein A.S."/>
            <person name="Badis Y."/>
            <person name="Brodie J."/>
            <person name="Cao Y."/>
            <person name="Collen J."/>
            <person name="Dittami S.M."/>
            <person name="Gachon C.M."/>
            <person name="Green B.R."/>
            <person name="Karpowicz S."/>
            <person name="Kim J.W."/>
            <person name="Kudahl U."/>
            <person name="Lin S."/>
            <person name="Michel G."/>
            <person name="Mittag M."/>
            <person name="Olson B.J."/>
            <person name="Pangilinan J."/>
            <person name="Peng Y."/>
            <person name="Qiu H."/>
            <person name="Shu S."/>
            <person name="Singer J.T."/>
            <person name="Smith A.G."/>
            <person name="Sprecher B.N."/>
            <person name="Wagner V."/>
            <person name="Wang W."/>
            <person name="Wang Z.-Y."/>
            <person name="Yan J."/>
            <person name="Yarish C."/>
            <person name="Zoeuner-Riek S."/>
            <person name="Zhuang Y."/>
            <person name="Zou Y."/>
            <person name="Lindquist E.A."/>
            <person name="Grimwood J."/>
            <person name="Barry K."/>
            <person name="Rokhsar D.S."/>
            <person name="Schmutz J."/>
            <person name="Stiller J.W."/>
            <person name="Grossman A.R."/>
            <person name="Prochnik S.E."/>
        </authorList>
    </citation>
    <scope>NUCLEOTIDE SEQUENCE [LARGE SCALE GENOMIC DNA]</scope>
    <source>
        <strain evidence="3">4086291</strain>
    </source>
</reference>
<name>A0A1X6PHK2_PORUM</name>
<dbReference type="Gene3D" id="1.10.150.130">
    <property type="match status" value="1"/>
</dbReference>
<dbReference type="PANTHER" id="PTHR33050">
    <property type="entry name" value="REVERSE TRANSCRIPTASE DOMAIN-CONTAINING PROTEIN"/>
    <property type="match status" value="1"/>
</dbReference>
<evidence type="ECO:0000313" key="4">
    <source>
        <dbReference type="Proteomes" id="UP000218209"/>
    </source>
</evidence>
<dbReference type="InterPro" id="IPR052055">
    <property type="entry name" value="Hepadnavirus_pol/RT"/>
</dbReference>
<dbReference type="InterPro" id="IPR011010">
    <property type="entry name" value="DNA_brk_join_enz"/>
</dbReference>
<dbReference type="GO" id="GO:0003677">
    <property type="term" value="F:DNA binding"/>
    <property type="evidence" value="ECO:0007669"/>
    <property type="project" value="UniProtKB-KW"/>
</dbReference>
<dbReference type="AlphaFoldDB" id="A0A1X6PHK2"/>
<dbReference type="InterPro" id="IPR010998">
    <property type="entry name" value="Integrase_recombinase_N"/>
</dbReference>
<dbReference type="GO" id="GO:0015074">
    <property type="term" value="P:DNA integration"/>
    <property type="evidence" value="ECO:0007669"/>
    <property type="project" value="InterPro"/>
</dbReference>
<sequence length="507" mass="54898">MGVLNAMCSRSPRLMEEVRLLHATLASLGVRVRASWLPSVANVAADRLSRDTDRTDWRLCPVVFSALDAAWGPCTVDRFASVDSSQLPRYNSRHLDPGCEGVNAWAHDWAGEGNFANPPFSQAALLLRKTVRDAANVVAMLPVWRAQSWWAGARARADAGVAAARWRDFVRANVVGCLGGDAAARVAADLHVSSLTSDTAAKYDQHWRQFFSFCAATGRTALPATPDTVAAYLASLYSRGSVRPSSLQSYLSPITTRHATAGYARPGTGTFLSSVGTGYTRCWLDRAGSLPPERAKFPAAADWSIAAAATKTTCPTTRTRLTTSTTAFLFFRRTAELLRLTVADVHVRADGAVEFQVVRYKNVERRRGAHRLTYTIPPAPVEPDLPLSLLRDRLSWLAAAGARPDQPLFGELGARRQPTRDEMAGCLADACASLGISAPVGAFFSPYSTRGGAATAAYAAGVPNGRIVALLWHSRRDTVTAHTHYIDALVDPCPAARRFFDRFLPRG</sequence>
<dbReference type="GO" id="GO:0009007">
    <property type="term" value="F:site-specific DNA-methyltransferase (adenine-specific) activity"/>
    <property type="evidence" value="ECO:0007669"/>
    <property type="project" value="InterPro"/>
</dbReference>
<dbReference type="Gene3D" id="1.10.443.10">
    <property type="entry name" value="Intergrase catalytic core"/>
    <property type="match status" value="1"/>
</dbReference>
<dbReference type="SUPFAM" id="SSF56349">
    <property type="entry name" value="DNA breaking-rejoining enzymes"/>
    <property type="match status" value="1"/>
</dbReference>
<dbReference type="InterPro" id="IPR013762">
    <property type="entry name" value="Integrase-like_cat_sf"/>
</dbReference>